<dbReference type="GeneTree" id="ENSGT00940000163160"/>
<dbReference type="PROSITE" id="PS50240">
    <property type="entry name" value="TRYPSIN_DOM"/>
    <property type="match status" value="1"/>
</dbReference>
<organism evidence="3 4">
    <name type="scientific">Lates calcarifer</name>
    <name type="common">Barramundi</name>
    <name type="synonym">Holocentrus calcarifer</name>
    <dbReference type="NCBI Taxonomy" id="8187"/>
    <lineage>
        <taxon>Eukaryota</taxon>
        <taxon>Metazoa</taxon>
        <taxon>Chordata</taxon>
        <taxon>Craniata</taxon>
        <taxon>Vertebrata</taxon>
        <taxon>Euteleostomi</taxon>
        <taxon>Actinopterygii</taxon>
        <taxon>Neopterygii</taxon>
        <taxon>Teleostei</taxon>
        <taxon>Neoteleostei</taxon>
        <taxon>Acanthomorphata</taxon>
        <taxon>Carangaria</taxon>
        <taxon>Carangaria incertae sedis</taxon>
        <taxon>Centropomidae</taxon>
        <taxon>Lates</taxon>
    </lineage>
</organism>
<reference evidence="3" key="2">
    <citation type="submission" date="2025-08" db="UniProtKB">
        <authorList>
            <consortium name="Ensembl"/>
        </authorList>
    </citation>
    <scope>IDENTIFICATION</scope>
</reference>
<evidence type="ECO:0000256" key="1">
    <source>
        <dbReference type="ARBA" id="ARBA00023157"/>
    </source>
</evidence>
<evidence type="ECO:0000313" key="3">
    <source>
        <dbReference type="Ensembl" id="ENSLCAP00010023204.1"/>
    </source>
</evidence>
<feature type="domain" description="Peptidase S1" evidence="2">
    <location>
        <begin position="1"/>
        <end position="148"/>
    </location>
</feature>
<dbReference type="CDD" id="cd00190">
    <property type="entry name" value="Tryp_SPc"/>
    <property type="match status" value="1"/>
</dbReference>
<dbReference type="InParanoid" id="A0A4W6DE79"/>
<dbReference type="SUPFAM" id="SSF50494">
    <property type="entry name" value="Trypsin-like serine proteases"/>
    <property type="match status" value="1"/>
</dbReference>
<protein>
    <recommendedName>
        <fullName evidence="2">Peptidase S1 domain-containing protein</fullName>
    </recommendedName>
</protein>
<reference evidence="4" key="1">
    <citation type="submission" date="2015-09" db="EMBL/GenBank/DDBJ databases">
        <authorList>
            <person name="Sai Rama Sridatta P."/>
        </authorList>
    </citation>
    <scope>NUCLEOTIDE SEQUENCE [LARGE SCALE GENOMIC DNA]</scope>
</reference>
<reference evidence="3" key="3">
    <citation type="submission" date="2025-09" db="UniProtKB">
        <authorList>
            <consortium name="Ensembl"/>
        </authorList>
    </citation>
    <scope>IDENTIFICATION</scope>
</reference>
<dbReference type="SMART" id="SM00020">
    <property type="entry name" value="Tryp_SPc"/>
    <property type="match status" value="1"/>
</dbReference>
<name>A0A4W6DE79_LATCA</name>
<dbReference type="PANTHER" id="PTHR24252:SF7">
    <property type="entry name" value="HYALIN"/>
    <property type="match status" value="1"/>
</dbReference>
<dbReference type="Pfam" id="PF00089">
    <property type="entry name" value="Trypsin"/>
    <property type="match status" value="1"/>
</dbReference>
<dbReference type="Proteomes" id="UP000314980">
    <property type="component" value="Unassembled WGS sequence"/>
</dbReference>
<dbReference type="InterPro" id="IPR001254">
    <property type="entry name" value="Trypsin_dom"/>
</dbReference>
<sequence length="148" mass="16260">MWSQQSVNLNEVSRTVSEVINHPGYNSDTNNNDISLLRLSSTVDFTDYISPVCLAAEGSVFDAGTTCWVTGWGTIQTVFLPRFEHFLKTLQEVSVPVVSNTQCNAAYGSITSNMICAGLENGGKDSCQVMQKHPAEQGLWSRVYAEVF</sequence>
<evidence type="ECO:0000313" key="4">
    <source>
        <dbReference type="Proteomes" id="UP000314980"/>
    </source>
</evidence>
<keyword evidence="1" id="KW-1015">Disulfide bond</keyword>
<accession>A0A4W6DE79</accession>
<keyword evidence="4" id="KW-1185">Reference proteome</keyword>
<dbReference type="InterPro" id="IPR009003">
    <property type="entry name" value="Peptidase_S1_PA"/>
</dbReference>
<proteinExistence type="predicted"/>
<evidence type="ECO:0000259" key="2">
    <source>
        <dbReference type="PROSITE" id="PS50240"/>
    </source>
</evidence>
<dbReference type="Ensembl" id="ENSLCAT00010023720.1">
    <property type="protein sequence ID" value="ENSLCAP00010023204.1"/>
    <property type="gene ID" value="ENSLCAG00010010891.1"/>
</dbReference>
<dbReference type="GO" id="GO:0006508">
    <property type="term" value="P:proteolysis"/>
    <property type="evidence" value="ECO:0007669"/>
    <property type="project" value="InterPro"/>
</dbReference>
<dbReference type="PANTHER" id="PTHR24252">
    <property type="entry name" value="ACROSIN-RELATED"/>
    <property type="match status" value="1"/>
</dbReference>
<dbReference type="GO" id="GO:0004252">
    <property type="term" value="F:serine-type endopeptidase activity"/>
    <property type="evidence" value="ECO:0007669"/>
    <property type="project" value="InterPro"/>
</dbReference>
<dbReference type="InterPro" id="IPR043504">
    <property type="entry name" value="Peptidase_S1_PA_chymotrypsin"/>
</dbReference>
<dbReference type="STRING" id="8187.ENSLCAP00010023204"/>
<dbReference type="Gene3D" id="2.40.10.10">
    <property type="entry name" value="Trypsin-like serine proteases"/>
    <property type="match status" value="2"/>
</dbReference>
<dbReference type="AlphaFoldDB" id="A0A4W6DE79"/>